<evidence type="ECO:0000256" key="1">
    <source>
        <dbReference type="ARBA" id="ARBA00022676"/>
    </source>
</evidence>
<dbReference type="Gene3D" id="3.90.550.10">
    <property type="entry name" value="Spore Coat Polysaccharide Biosynthesis Protein SpsA, Chain A"/>
    <property type="match status" value="1"/>
</dbReference>
<dbReference type="Proteomes" id="UP000476055">
    <property type="component" value="Unassembled WGS sequence"/>
</dbReference>
<dbReference type="InterPro" id="IPR001173">
    <property type="entry name" value="Glyco_trans_2-like"/>
</dbReference>
<dbReference type="Pfam" id="PF00535">
    <property type="entry name" value="Glycos_transf_2"/>
    <property type="match status" value="1"/>
</dbReference>
<feature type="domain" description="Glycosyltransferase 2-like" evidence="3">
    <location>
        <begin position="32"/>
        <end position="160"/>
    </location>
</feature>
<dbReference type="PANTHER" id="PTHR22916:SF51">
    <property type="entry name" value="GLYCOSYLTRANSFERASE EPSH-RELATED"/>
    <property type="match status" value="1"/>
</dbReference>
<dbReference type="InterPro" id="IPR029044">
    <property type="entry name" value="Nucleotide-diphossugar_trans"/>
</dbReference>
<evidence type="ECO:0000259" key="3">
    <source>
        <dbReference type="Pfam" id="PF00535"/>
    </source>
</evidence>
<keyword evidence="1" id="KW-0328">Glycosyltransferase</keyword>
<evidence type="ECO:0000313" key="4">
    <source>
        <dbReference type="EMBL" id="MST58331.1"/>
    </source>
</evidence>
<organism evidence="4 5">
    <name type="scientific">Waltera intestinalis</name>
    <dbReference type="NCBI Taxonomy" id="2606635"/>
    <lineage>
        <taxon>Bacteria</taxon>
        <taxon>Bacillati</taxon>
        <taxon>Bacillota</taxon>
        <taxon>Clostridia</taxon>
        <taxon>Lachnospirales</taxon>
        <taxon>Lachnospiraceae</taxon>
        <taxon>Waltera</taxon>
    </lineage>
</organism>
<evidence type="ECO:0000256" key="2">
    <source>
        <dbReference type="ARBA" id="ARBA00022679"/>
    </source>
</evidence>
<comment type="caution">
    <text evidence="4">The sequence shown here is derived from an EMBL/GenBank/DDBJ whole genome shotgun (WGS) entry which is preliminary data.</text>
</comment>
<dbReference type="EMBL" id="VUMU01000009">
    <property type="protein sequence ID" value="MST58331.1"/>
    <property type="molecule type" value="Genomic_DNA"/>
</dbReference>
<dbReference type="CDD" id="cd00761">
    <property type="entry name" value="Glyco_tranf_GTA_type"/>
    <property type="match status" value="1"/>
</dbReference>
<keyword evidence="2 4" id="KW-0808">Transferase</keyword>
<proteinExistence type="predicted"/>
<reference evidence="4 5" key="1">
    <citation type="submission" date="2019-08" db="EMBL/GenBank/DDBJ databases">
        <title>In-depth cultivation of the pig gut microbiome towards novel bacterial diversity and tailored functional studies.</title>
        <authorList>
            <person name="Wylensek D."/>
            <person name="Hitch T.C.A."/>
            <person name="Clavel T."/>
        </authorList>
    </citation>
    <scope>NUCLEOTIDE SEQUENCE [LARGE SCALE GENOMIC DNA]</scope>
    <source>
        <strain evidence="4 5">WCA3-601-WT-6H</strain>
    </source>
</reference>
<gene>
    <name evidence="4" type="ORF">FYJ59_08785</name>
</gene>
<name>A0A6L5YJ81_9FIRM</name>
<dbReference type="AlphaFoldDB" id="A0A6L5YJ81"/>
<dbReference type="PANTHER" id="PTHR22916">
    <property type="entry name" value="GLYCOSYLTRANSFERASE"/>
    <property type="match status" value="1"/>
</dbReference>
<sequence>MDGFTSEQIEKTNKRYWMIEDAMDRKEDALISVIVTAYNVETYLDECIKSILNQTYSNLEVILVDDGSTDAVPEICDKWMEQDKRIKVIHKMNGGCSSAKNTGMAAATGDYIGFVDGDDYIVPEYYETLLTCLLETNSDIVRTGMQRVDEDGNFLSSVIPKTATYNSYEALQCLGLDDGIFIMNSLSLSKKKVFCDVVFPEGRVCEDAAMAHVMFCNAEKLTVLCGDLYRYRIVSNSIMHSKMSVSKLDIVEALYNRFVDYEKKGYTELLLDTCNIAKNKMWMLATIPFTTREEHLRKNEIIRMYRYMYKNTPAHKSIQCKLCYMFPRLYNWLKVVFKR</sequence>
<keyword evidence="5" id="KW-1185">Reference proteome</keyword>
<protein>
    <submittedName>
        <fullName evidence="4">Glycosyltransferase</fullName>
    </submittedName>
</protein>
<dbReference type="SUPFAM" id="SSF53448">
    <property type="entry name" value="Nucleotide-diphospho-sugar transferases"/>
    <property type="match status" value="1"/>
</dbReference>
<dbReference type="GO" id="GO:0016757">
    <property type="term" value="F:glycosyltransferase activity"/>
    <property type="evidence" value="ECO:0007669"/>
    <property type="project" value="UniProtKB-KW"/>
</dbReference>
<accession>A0A6L5YJ81</accession>
<evidence type="ECO:0000313" key="5">
    <source>
        <dbReference type="Proteomes" id="UP000476055"/>
    </source>
</evidence>